<feature type="chain" id="PRO_5032970560" description="PPIase cyclophilin-type domain-containing protein" evidence="1">
    <location>
        <begin position="27"/>
        <end position="247"/>
    </location>
</feature>
<feature type="domain" description="PPIase cyclophilin-type" evidence="2">
    <location>
        <begin position="32"/>
        <end position="245"/>
    </location>
</feature>
<dbReference type="GO" id="GO:0003755">
    <property type="term" value="F:peptidyl-prolyl cis-trans isomerase activity"/>
    <property type="evidence" value="ECO:0007669"/>
    <property type="project" value="InterPro"/>
</dbReference>
<dbReference type="PANTHER" id="PTHR47724">
    <property type="entry name" value="PEPTIDYL-PROLYL CIS-TRANS ISOMERASE CYP26-2, CHLOROPLASTIC"/>
    <property type="match status" value="1"/>
</dbReference>
<dbReference type="Pfam" id="PF00160">
    <property type="entry name" value="Pro_isomerase"/>
    <property type="match status" value="1"/>
</dbReference>
<keyword evidence="4" id="KW-1185">Reference proteome</keyword>
<evidence type="ECO:0000313" key="4">
    <source>
        <dbReference type="Proteomes" id="UP000612055"/>
    </source>
</evidence>
<feature type="signal peptide" evidence="1">
    <location>
        <begin position="1"/>
        <end position="26"/>
    </location>
</feature>
<name>A0A836BQ61_9CHLO</name>
<dbReference type="InterPro" id="IPR002130">
    <property type="entry name" value="Cyclophilin-type_PPIase_dom"/>
</dbReference>
<evidence type="ECO:0000259" key="2">
    <source>
        <dbReference type="PROSITE" id="PS50072"/>
    </source>
</evidence>
<dbReference type="InterPro" id="IPR029000">
    <property type="entry name" value="Cyclophilin-like_dom_sf"/>
</dbReference>
<dbReference type="PANTHER" id="PTHR47724:SF1">
    <property type="entry name" value="PEPTIDYL-PROLYL CIS-TRANS ISOMERASE CYP26-2, CHLOROPLASTIC"/>
    <property type="match status" value="1"/>
</dbReference>
<comment type="caution">
    <text evidence="3">The sequence shown here is derived from an EMBL/GenBank/DDBJ whole genome shotgun (WGS) entry which is preliminary data.</text>
</comment>
<dbReference type="Proteomes" id="UP000612055">
    <property type="component" value="Unassembled WGS sequence"/>
</dbReference>
<proteinExistence type="predicted"/>
<dbReference type="OrthoDB" id="252722at2759"/>
<reference evidence="3" key="1">
    <citation type="journal article" date="2020" name="bioRxiv">
        <title>Comparative genomics of Chlamydomonas.</title>
        <authorList>
            <person name="Craig R.J."/>
            <person name="Hasan A.R."/>
            <person name="Ness R.W."/>
            <person name="Keightley P.D."/>
        </authorList>
    </citation>
    <scope>NUCLEOTIDE SEQUENCE</scope>
    <source>
        <strain evidence="3">CCAP 11/70</strain>
    </source>
</reference>
<evidence type="ECO:0000313" key="3">
    <source>
        <dbReference type="EMBL" id="KAG2483444.1"/>
    </source>
</evidence>
<dbReference type="GO" id="GO:0009507">
    <property type="term" value="C:chloroplast"/>
    <property type="evidence" value="ECO:0007669"/>
    <property type="project" value="TreeGrafter"/>
</dbReference>
<accession>A0A836BQ61</accession>
<sequence>MDRRQMLASLLAGAVLLPAAPSLAEGALPKAFFDVNINGEFAGRIVVELFGDVPAGASRFSALAEGAGGVDYRLSKFNGVLPTYIRNDGVKSLSYSATEVSPIAEGDLLEPLMDEIDKQTRSHDRAGLVSLTVREKEARPTKERLVAKDGKLITVLEVAGEAPNGTQFCITTAPSPELDATNLIIGQVVEGAELLDRISKLPVNKPRDSNPYFQAGKAVGDKRAITAERAFYRPFQKVVVAKSGTIA</sequence>
<gene>
    <name evidence="3" type="ORF">HYH03_017698</name>
</gene>
<dbReference type="SUPFAM" id="SSF50891">
    <property type="entry name" value="Cyclophilin-like"/>
    <property type="match status" value="1"/>
</dbReference>
<dbReference type="PROSITE" id="PS50072">
    <property type="entry name" value="CSA_PPIASE_2"/>
    <property type="match status" value="1"/>
</dbReference>
<keyword evidence="1" id="KW-0732">Signal</keyword>
<protein>
    <recommendedName>
        <fullName evidence="2">PPIase cyclophilin-type domain-containing protein</fullName>
    </recommendedName>
</protein>
<evidence type="ECO:0000256" key="1">
    <source>
        <dbReference type="SAM" id="SignalP"/>
    </source>
</evidence>
<dbReference type="AlphaFoldDB" id="A0A836BQ61"/>
<dbReference type="EMBL" id="JAEHOE010000176">
    <property type="protein sequence ID" value="KAG2483444.1"/>
    <property type="molecule type" value="Genomic_DNA"/>
</dbReference>
<dbReference type="InterPro" id="IPR044185">
    <property type="entry name" value="CYP26-2-like"/>
</dbReference>
<organism evidence="3 4">
    <name type="scientific">Edaphochlamys debaryana</name>
    <dbReference type="NCBI Taxonomy" id="47281"/>
    <lineage>
        <taxon>Eukaryota</taxon>
        <taxon>Viridiplantae</taxon>
        <taxon>Chlorophyta</taxon>
        <taxon>core chlorophytes</taxon>
        <taxon>Chlorophyceae</taxon>
        <taxon>CS clade</taxon>
        <taxon>Chlamydomonadales</taxon>
        <taxon>Chlamydomonadales incertae sedis</taxon>
        <taxon>Edaphochlamys</taxon>
    </lineage>
</organism>
<dbReference type="Gene3D" id="2.40.100.10">
    <property type="entry name" value="Cyclophilin-like"/>
    <property type="match status" value="1"/>
</dbReference>